<dbReference type="STRING" id="396588.Tgr7_1117"/>
<gene>
    <name evidence="1" type="ordered locus">Tgr7_1117</name>
</gene>
<dbReference type="Proteomes" id="UP000002383">
    <property type="component" value="Chromosome"/>
</dbReference>
<dbReference type="SUPFAM" id="SSF53850">
    <property type="entry name" value="Periplasmic binding protein-like II"/>
    <property type="match status" value="1"/>
</dbReference>
<dbReference type="AlphaFoldDB" id="B8GPN6"/>
<dbReference type="PANTHER" id="PTHR35841:SF1">
    <property type="entry name" value="PHOSPHONATES-BINDING PERIPLASMIC PROTEIN"/>
    <property type="match status" value="1"/>
</dbReference>
<dbReference type="HOGENOM" id="CLU_051472_7_1_6"/>
<evidence type="ECO:0000313" key="1">
    <source>
        <dbReference type="EMBL" id="ACL72203.1"/>
    </source>
</evidence>
<dbReference type="KEGG" id="tgr:Tgr7_1117"/>
<sequence precursor="true">MKPAIGLIALFFLLLVTAGMPRAGASEEGYRMGVFPYFSPTRLEEIYAPVAAELSSATGQPVRFRTASTFARFFENLRDGDYDIALIQPLYYVPAADEFGYLPLARVREPFRSVVVTLDSSPLRQLEELRGGLIASPPTHVPAVHLARQALRERGLVPDRDLSFREFNTADSCLQQVLIGAADACVTGPLGARSFELRHSVKLRTLLETISLPSLVFVVHPRVPETDRAALLEALVGLNTTEHGRQILERINTAAFVPALDHDYDEVRRFVTTLEEPWLPSTP</sequence>
<keyword evidence="2" id="KW-1185">Reference proteome</keyword>
<evidence type="ECO:0000313" key="2">
    <source>
        <dbReference type="Proteomes" id="UP000002383"/>
    </source>
</evidence>
<name>B8GPN6_THISH</name>
<dbReference type="Pfam" id="PF12974">
    <property type="entry name" value="Phosphonate-bd"/>
    <property type="match status" value="1"/>
</dbReference>
<dbReference type="Gene3D" id="3.40.190.10">
    <property type="entry name" value="Periplasmic binding protein-like II"/>
    <property type="match status" value="2"/>
</dbReference>
<dbReference type="EMBL" id="CP001339">
    <property type="protein sequence ID" value="ACL72203.1"/>
    <property type="molecule type" value="Genomic_DNA"/>
</dbReference>
<dbReference type="eggNOG" id="COG3221">
    <property type="taxonomic scope" value="Bacteria"/>
</dbReference>
<protein>
    <submittedName>
        <fullName evidence="1">ABC-type phosphate/phosphonate transport system periplasmic component-like protein</fullName>
    </submittedName>
</protein>
<dbReference type="PANTHER" id="PTHR35841">
    <property type="entry name" value="PHOSPHONATES-BINDING PERIPLASMIC PROTEIN"/>
    <property type="match status" value="1"/>
</dbReference>
<reference evidence="1 2" key="1">
    <citation type="journal article" date="2011" name="Stand. Genomic Sci.">
        <title>Complete genome sequence of 'Thioalkalivibrio sulfidophilus' HL-EbGr7.</title>
        <authorList>
            <person name="Muyzer G."/>
            <person name="Sorokin D.Y."/>
            <person name="Mavromatis K."/>
            <person name="Lapidus A."/>
            <person name="Clum A."/>
            <person name="Ivanova N."/>
            <person name="Pati A."/>
            <person name="d'Haeseleer P."/>
            <person name="Woyke T."/>
            <person name="Kyrpides N.C."/>
        </authorList>
    </citation>
    <scope>NUCLEOTIDE SEQUENCE [LARGE SCALE GENOMIC DNA]</scope>
    <source>
        <strain evidence="1 2">HL-EbGR7</strain>
    </source>
</reference>
<proteinExistence type="predicted"/>
<accession>B8GPN6</accession>
<organism evidence="1 2">
    <name type="scientific">Thioalkalivibrio sulfidiphilus (strain HL-EbGR7)</name>
    <dbReference type="NCBI Taxonomy" id="396588"/>
    <lineage>
        <taxon>Bacteria</taxon>
        <taxon>Pseudomonadati</taxon>
        <taxon>Pseudomonadota</taxon>
        <taxon>Gammaproteobacteria</taxon>
        <taxon>Chromatiales</taxon>
        <taxon>Ectothiorhodospiraceae</taxon>
        <taxon>Thioalkalivibrio</taxon>
    </lineage>
</organism>